<evidence type="ECO:0000256" key="5">
    <source>
        <dbReference type="ARBA" id="ARBA00022989"/>
    </source>
</evidence>
<feature type="region of interest" description="Disordered" evidence="7">
    <location>
        <begin position="60"/>
        <end position="152"/>
    </location>
</feature>
<feature type="non-terminal residue" evidence="9">
    <location>
        <position position="324"/>
    </location>
</feature>
<evidence type="ECO:0000256" key="3">
    <source>
        <dbReference type="ARBA" id="ARBA00022554"/>
    </source>
</evidence>
<dbReference type="InterPro" id="IPR040226">
    <property type="entry name" value="THH1/TOM1/TOM3"/>
</dbReference>
<gene>
    <name evidence="9" type="ORF">RD792_015204</name>
</gene>
<evidence type="ECO:0000256" key="2">
    <source>
        <dbReference type="ARBA" id="ARBA00006779"/>
    </source>
</evidence>
<evidence type="ECO:0000259" key="8">
    <source>
        <dbReference type="Pfam" id="PF06454"/>
    </source>
</evidence>
<evidence type="ECO:0000256" key="7">
    <source>
        <dbReference type="SAM" id="MobiDB-lite"/>
    </source>
</evidence>
<reference evidence="9 10" key="1">
    <citation type="journal article" date="2023" name="bioRxiv">
        <title>Genome report: Whole genome sequence and annotation of Penstemon davidsonii.</title>
        <authorList>
            <person name="Ostevik K.L."/>
            <person name="Alabady M."/>
            <person name="Zhang M."/>
            <person name="Rausher M.D."/>
        </authorList>
    </citation>
    <scope>NUCLEOTIDE SEQUENCE [LARGE SCALE GENOMIC DNA]</scope>
    <source>
        <strain evidence="9">DNT005</strain>
        <tissue evidence="9">Whole leaf</tissue>
    </source>
</reference>
<comment type="subcellular location">
    <subcellularLocation>
        <location evidence="1">Vacuole membrane</location>
        <topology evidence="1">Multi-pass membrane protein</topology>
    </subcellularLocation>
</comment>
<keyword evidence="10" id="KW-1185">Reference proteome</keyword>
<keyword evidence="4" id="KW-0812">Transmembrane</keyword>
<feature type="domain" description="THH1/TOM1/TOM3" evidence="8">
    <location>
        <begin position="201"/>
        <end position="309"/>
    </location>
</feature>
<evidence type="ECO:0000256" key="4">
    <source>
        <dbReference type="ARBA" id="ARBA00022692"/>
    </source>
</evidence>
<keyword evidence="5" id="KW-1133">Transmembrane helix</keyword>
<dbReference type="Pfam" id="PF06454">
    <property type="entry name" value="THH1_TOM1-3_dom"/>
    <property type="match status" value="1"/>
</dbReference>
<feature type="compositionally biased region" description="Basic and acidic residues" evidence="7">
    <location>
        <begin position="109"/>
        <end position="124"/>
    </location>
</feature>
<name>A0ABR0CS06_9LAMI</name>
<feature type="compositionally biased region" description="Basic and acidic residues" evidence="7">
    <location>
        <begin position="141"/>
        <end position="152"/>
    </location>
</feature>
<evidence type="ECO:0000313" key="10">
    <source>
        <dbReference type="Proteomes" id="UP001291926"/>
    </source>
</evidence>
<keyword evidence="3" id="KW-0926">Vacuole</keyword>
<dbReference type="Proteomes" id="UP001291926">
    <property type="component" value="Unassembled WGS sequence"/>
</dbReference>
<evidence type="ECO:0000313" key="9">
    <source>
        <dbReference type="EMBL" id="KAK4479675.1"/>
    </source>
</evidence>
<dbReference type="EMBL" id="JAYDYQ010002687">
    <property type="protein sequence ID" value="KAK4479675.1"/>
    <property type="molecule type" value="Genomic_DNA"/>
</dbReference>
<protein>
    <recommendedName>
        <fullName evidence="8">THH1/TOM1/TOM3 domain-containing protein</fullName>
    </recommendedName>
</protein>
<comment type="caution">
    <text evidence="9">The sequence shown here is derived from an EMBL/GenBank/DDBJ whole genome shotgun (WGS) entry which is preliminary data.</text>
</comment>
<sequence length="324" mass="36366">MSVGNMLVGDFPTDFPTGFFRRPKFVGKSVGNFPTDNFRRDFRRIIPSEIIVGQGWRSGDGLRRTEQGRGGDPAKGCVRRRSRGRGCGVRVEQGRGGFSGGRERKTRWSSREREKGRERGREGSGRMGGGGGSGGVCSRGGGEKRREEKERVKEMRESCAARVLVAQLSDGISDGSIDSRFEGLILTKVNTVDLGVMYIEVQLVRIQLRVPEYGWTTQKVFHFLNFLVNGVRCLVFVFRRDVQKLNPEIIQHIVLDMPSLAFFTTYALLVLFWAEIYYQARAVSTDGLRPTFYTINGVVYAIQVNDWLQHNNGSGEITVQPVTK</sequence>
<evidence type="ECO:0000256" key="6">
    <source>
        <dbReference type="ARBA" id="ARBA00023136"/>
    </source>
</evidence>
<keyword evidence="6" id="KW-0472">Membrane</keyword>
<feature type="compositionally biased region" description="Basic and acidic residues" evidence="7">
    <location>
        <begin position="60"/>
        <end position="69"/>
    </location>
</feature>
<evidence type="ECO:0000256" key="1">
    <source>
        <dbReference type="ARBA" id="ARBA00004128"/>
    </source>
</evidence>
<comment type="similarity">
    <text evidence="2">Belongs to the plant tobamovirus multiplication TOM1 protein family.</text>
</comment>
<organism evidence="9 10">
    <name type="scientific">Penstemon davidsonii</name>
    <dbReference type="NCBI Taxonomy" id="160366"/>
    <lineage>
        <taxon>Eukaryota</taxon>
        <taxon>Viridiplantae</taxon>
        <taxon>Streptophyta</taxon>
        <taxon>Embryophyta</taxon>
        <taxon>Tracheophyta</taxon>
        <taxon>Spermatophyta</taxon>
        <taxon>Magnoliopsida</taxon>
        <taxon>eudicotyledons</taxon>
        <taxon>Gunneridae</taxon>
        <taxon>Pentapetalae</taxon>
        <taxon>asterids</taxon>
        <taxon>lamiids</taxon>
        <taxon>Lamiales</taxon>
        <taxon>Plantaginaceae</taxon>
        <taxon>Cheloneae</taxon>
        <taxon>Penstemon</taxon>
    </lineage>
</organism>
<dbReference type="InterPro" id="IPR009457">
    <property type="entry name" value="THH1/TOM1/TOM3_dom"/>
</dbReference>
<feature type="compositionally biased region" description="Gly residues" evidence="7">
    <location>
        <begin position="125"/>
        <end position="140"/>
    </location>
</feature>
<accession>A0ABR0CS06</accession>
<dbReference type="PANTHER" id="PTHR31142:SF3">
    <property type="entry name" value="THH1_TOM1_TOM3 DOMAIN-CONTAINING PROTEIN"/>
    <property type="match status" value="1"/>
</dbReference>
<proteinExistence type="inferred from homology"/>
<dbReference type="PANTHER" id="PTHR31142">
    <property type="entry name" value="TOBAMOVIRUS MULTIPLICATION PROTEIN 1-LIKE ISOFORM X1"/>
    <property type="match status" value="1"/>
</dbReference>